<evidence type="ECO:0000259" key="13">
    <source>
        <dbReference type="Pfam" id="PF00056"/>
    </source>
</evidence>
<evidence type="ECO:0000256" key="4">
    <source>
        <dbReference type="ARBA" id="ARBA00022532"/>
    </source>
</evidence>
<organism evidence="15 16">
    <name type="scientific">Verruconis gallopava</name>
    <dbReference type="NCBI Taxonomy" id="253628"/>
    <lineage>
        <taxon>Eukaryota</taxon>
        <taxon>Fungi</taxon>
        <taxon>Dikarya</taxon>
        <taxon>Ascomycota</taxon>
        <taxon>Pezizomycotina</taxon>
        <taxon>Dothideomycetes</taxon>
        <taxon>Pleosporomycetidae</taxon>
        <taxon>Venturiales</taxon>
        <taxon>Sympoventuriaceae</taxon>
        <taxon>Verruconis</taxon>
    </lineage>
</organism>
<gene>
    <name evidence="15" type="ORF">PV09_06376</name>
</gene>
<dbReference type="PROSITE" id="PS00068">
    <property type="entry name" value="MDH"/>
    <property type="match status" value="1"/>
</dbReference>
<proteinExistence type="inferred from homology"/>
<evidence type="ECO:0000313" key="15">
    <source>
        <dbReference type="EMBL" id="KIW02222.1"/>
    </source>
</evidence>
<evidence type="ECO:0000256" key="1">
    <source>
        <dbReference type="ARBA" id="ARBA00008824"/>
    </source>
</evidence>
<feature type="binding site" evidence="9">
    <location>
        <position position="176"/>
    </location>
    <ligand>
        <name>substrate</name>
    </ligand>
</feature>
<dbReference type="InterPro" id="IPR001252">
    <property type="entry name" value="Malate_DH_AS"/>
</dbReference>
<dbReference type="PANTHER" id="PTHR11540:SF73">
    <property type="entry name" value="MALATE DEHYDROGENASE, MITOCHONDRIAL"/>
    <property type="match status" value="1"/>
</dbReference>
<feature type="binding site" evidence="9">
    <location>
        <position position="110"/>
    </location>
    <ligand>
        <name>substrate</name>
    </ligand>
</feature>
<evidence type="ECO:0000256" key="7">
    <source>
        <dbReference type="ARBA" id="ARBA00048313"/>
    </source>
</evidence>
<keyword evidence="4 12" id="KW-0816">Tricarboxylic acid cycle</keyword>
<dbReference type="InterPro" id="IPR022383">
    <property type="entry name" value="Lactate/malate_DH_C"/>
</dbReference>
<feature type="binding site" evidence="9">
    <location>
        <position position="104"/>
    </location>
    <ligand>
        <name>substrate</name>
    </ligand>
</feature>
<evidence type="ECO:0000256" key="12">
    <source>
        <dbReference type="RuleBase" id="RU003405"/>
    </source>
</evidence>
<dbReference type="EC" id="1.1.1.37" evidence="3 12"/>
<evidence type="ECO:0000256" key="5">
    <source>
        <dbReference type="ARBA" id="ARBA00023002"/>
    </source>
</evidence>
<protein>
    <recommendedName>
        <fullName evidence="3 12">Malate dehydrogenase</fullName>
        <ecNumber evidence="3 12">1.1.1.37</ecNumber>
    </recommendedName>
</protein>
<dbReference type="EMBL" id="KN847550">
    <property type="protein sequence ID" value="KIW02222.1"/>
    <property type="molecule type" value="Genomic_DNA"/>
</dbReference>
<evidence type="ECO:0000256" key="2">
    <source>
        <dbReference type="ARBA" id="ARBA00011738"/>
    </source>
</evidence>
<evidence type="ECO:0000256" key="8">
    <source>
        <dbReference type="PIRSR" id="PIRSR000102-1"/>
    </source>
</evidence>
<name>A0A0D1YNA7_9PEZI</name>
<comment type="subunit">
    <text evidence="2">Homodimer.</text>
</comment>
<feature type="domain" description="Lactate/malate dehydrogenase N-terminal" evidence="13">
    <location>
        <begin position="25"/>
        <end position="168"/>
    </location>
</feature>
<dbReference type="HOGENOM" id="CLU_047181_1_0_1"/>
<evidence type="ECO:0000256" key="11">
    <source>
        <dbReference type="RuleBase" id="RU003369"/>
    </source>
</evidence>
<dbReference type="PANTHER" id="PTHR11540">
    <property type="entry name" value="MALATE AND LACTATE DEHYDROGENASE"/>
    <property type="match status" value="1"/>
</dbReference>
<dbReference type="InterPro" id="IPR001236">
    <property type="entry name" value="Lactate/malate_DH_N"/>
</dbReference>
<dbReference type="Gene3D" id="3.40.50.720">
    <property type="entry name" value="NAD(P)-binding Rossmann-like Domain"/>
    <property type="match status" value="1"/>
</dbReference>
<dbReference type="SUPFAM" id="SSF56327">
    <property type="entry name" value="LDH C-terminal domain-like"/>
    <property type="match status" value="1"/>
</dbReference>
<dbReference type="Proteomes" id="UP000053259">
    <property type="component" value="Unassembled WGS sequence"/>
</dbReference>
<dbReference type="GO" id="GO:0006108">
    <property type="term" value="P:malate metabolic process"/>
    <property type="evidence" value="ECO:0007669"/>
    <property type="project" value="InterPro"/>
</dbReference>
<dbReference type="FunFam" id="3.90.110.10:FF:000001">
    <property type="entry name" value="Malate dehydrogenase"/>
    <property type="match status" value="1"/>
</dbReference>
<dbReference type="InterPro" id="IPR015955">
    <property type="entry name" value="Lactate_DH/Glyco_Ohase_4_C"/>
</dbReference>
<dbReference type="Pfam" id="PF02866">
    <property type="entry name" value="Ldh_1_C"/>
    <property type="match status" value="1"/>
</dbReference>
<dbReference type="FunFam" id="3.40.50.720:FF:000013">
    <property type="entry name" value="Malate dehydrogenase"/>
    <property type="match status" value="1"/>
</dbReference>
<dbReference type="GO" id="GO:0030060">
    <property type="term" value="F:L-malate dehydrogenase (NAD+) activity"/>
    <property type="evidence" value="ECO:0007669"/>
    <property type="project" value="UniProtKB-EC"/>
</dbReference>
<dbReference type="Pfam" id="PF00056">
    <property type="entry name" value="Ldh_1_N"/>
    <property type="match status" value="1"/>
</dbReference>
<dbReference type="GO" id="GO:0005739">
    <property type="term" value="C:mitochondrion"/>
    <property type="evidence" value="ECO:0007669"/>
    <property type="project" value="TreeGrafter"/>
</dbReference>
<feature type="domain" description="Lactate/malate dehydrogenase C-terminal" evidence="14">
    <location>
        <begin position="170"/>
        <end position="333"/>
    </location>
</feature>
<evidence type="ECO:0000256" key="10">
    <source>
        <dbReference type="PIRSR" id="PIRSR000102-3"/>
    </source>
</evidence>
<feature type="binding site" evidence="10">
    <location>
        <begin position="30"/>
        <end position="36"/>
    </location>
    <ligand>
        <name>NAD(+)</name>
        <dbReference type="ChEBI" id="CHEBI:57540"/>
    </ligand>
</feature>
<dbReference type="GO" id="GO:0006099">
    <property type="term" value="P:tricarboxylic acid cycle"/>
    <property type="evidence" value="ECO:0007669"/>
    <property type="project" value="UniProtKB-KW"/>
</dbReference>
<feature type="binding site" evidence="9">
    <location>
        <position position="142"/>
    </location>
    <ligand>
        <name>substrate</name>
    </ligand>
</feature>
<keyword evidence="5 11" id="KW-0560">Oxidoreductase</keyword>
<comment type="similarity">
    <text evidence="1">Belongs to the LDH/MDH superfamily. MDH type 1 family.</text>
</comment>
<dbReference type="FunCoup" id="A0A0D1YNA7">
    <property type="interactions" value="814"/>
</dbReference>
<evidence type="ECO:0000256" key="6">
    <source>
        <dbReference type="ARBA" id="ARBA00023027"/>
    </source>
</evidence>
<dbReference type="RefSeq" id="XP_016212091.1">
    <property type="nucleotide sequence ID" value="XM_016360009.1"/>
</dbReference>
<dbReference type="NCBIfam" id="TIGR01772">
    <property type="entry name" value="MDH_euk_gproteo"/>
    <property type="match status" value="1"/>
</dbReference>
<keyword evidence="6 10" id="KW-0520">NAD</keyword>
<sequence>MSFARQVFAQVQRRTFSASARQNSKVAVLGAAGGIGQPLSLLLKLNPRVSELALYDIRMAPGVAADVSHINTKSKVVGYDPTPSGLRECLTGAEIVLIPAGVPRKPGMTRDDLFNTNASIVRDLAKAAAEHSPEANMLIISNPVNSTVPITAEVFKAKGVYNPKRLFGVTTLDVVRASRFISEIKGTDPATENITVVGGHSGQTIVPLLSQSGNKLEGEALDKYIHRVQFGGDEVVQAKGGAGSATLSMAMAGARFAESLLKAAQGEKGVLEPTFVDSPLYKDRGCDFFASLVELGPNGVEKIHPVGKITDYEQKLLDVCLGDLAKNITKGVEWARANPGN</sequence>
<feature type="binding site" evidence="10">
    <location>
        <position position="56"/>
    </location>
    <ligand>
        <name>NAD(+)</name>
        <dbReference type="ChEBI" id="CHEBI:57540"/>
    </ligand>
</feature>
<evidence type="ECO:0000256" key="3">
    <source>
        <dbReference type="ARBA" id="ARBA00012995"/>
    </source>
</evidence>
<dbReference type="InterPro" id="IPR001557">
    <property type="entry name" value="L-lactate/malate_DH"/>
</dbReference>
<dbReference type="VEuPathDB" id="FungiDB:PV09_06376"/>
<comment type="catalytic activity">
    <reaction evidence="7 12">
        <text>(S)-malate + NAD(+) = oxaloacetate + NADH + H(+)</text>
        <dbReference type="Rhea" id="RHEA:21432"/>
        <dbReference type="ChEBI" id="CHEBI:15378"/>
        <dbReference type="ChEBI" id="CHEBI:15589"/>
        <dbReference type="ChEBI" id="CHEBI:16452"/>
        <dbReference type="ChEBI" id="CHEBI:57540"/>
        <dbReference type="ChEBI" id="CHEBI:57945"/>
        <dbReference type="EC" id="1.1.1.37"/>
    </reaction>
</comment>
<dbReference type="SUPFAM" id="SSF51735">
    <property type="entry name" value="NAD(P)-binding Rossmann-fold domains"/>
    <property type="match status" value="1"/>
</dbReference>
<evidence type="ECO:0000259" key="14">
    <source>
        <dbReference type="Pfam" id="PF02866"/>
    </source>
</evidence>
<feature type="binding site" evidence="10">
    <location>
        <position position="249"/>
    </location>
    <ligand>
        <name>NAD(+)</name>
        <dbReference type="ChEBI" id="CHEBI:57540"/>
    </ligand>
</feature>
<dbReference type="InterPro" id="IPR036291">
    <property type="entry name" value="NAD(P)-bd_dom_sf"/>
</dbReference>
<dbReference type="STRING" id="253628.A0A0D1YNA7"/>
<dbReference type="InterPro" id="IPR010097">
    <property type="entry name" value="Malate_DH_type1"/>
</dbReference>
<keyword evidence="16" id="KW-1185">Reference proteome</keyword>
<dbReference type="AlphaFoldDB" id="A0A0D1YNA7"/>
<evidence type="ECO:0000256" key="9">
    <source>
        <dbReference type="PIRSR" id="PIRSR000102-2"/>
    </source>
</evidence>
<evidence type="ECO:0000313" key="16">
    <source>
        <dbReference type="Proteomes" id="UP000053259"/>
    </source>
</evidence>
<dbReference type="PIRSF" id="PIRSF000102">
    <property type="entry name" value="Lac_mal_DH"/>
    <property type="match status" value="1"/>
</dbReference>
<accession>A0A0D1YNA7</accession>
<feature type="binding site" evidence="10">
    <location>
        <position position="117"/>
    </location>
    <ligand>
        <name>NAD(+)</name>
        <dbReference type="ChEBI" id="CHEBI:57540"/>
    </ligand>
</feature>
<dbReference type="CDD" id="cd01337">
    <property type="entry name" value="MDH_glyoxysomal_mitochondrial"/>
    <property type="match status" value="1"/>
</dbReference>
<dbReference type="Gene3D" id="3.90.110.10">
    <property type="entry name" value="Lactate dehydrogenase/glycoside hydrolase, family 4, C-terminal"/>
    <property type="match status" value="1"/>
</dbReference>
<reference evidence="15 16" key="1">
    <citation type="submission" date="2015-01" db="EMBL/GenBank/DDBJ databases">
        <title>The Genome Sequence of Ochroconis gallopava CBS43764.</title>
        <authorList>
            <consortium name="The Broad Institute Genomics Platform"/>
            <person name="Cuomo C."/>
            <person name="de Hoog S."/>
            <person name="Gorbushina A."/>
            <person name="Stielow B."/>
            <person name="Teixiera M."/>
            <person name="Abouelleil A."/>
            <person name="Chapman S.B."/>
            <person name="Priest M."/>
            <person name="Young S.K."/>
            <person name="Wortman J."/>
            <person name="Nusbaum C."/>
            <person name="Birren B."/>
        </authorList>
    </citation>
    <scope>NUCLEOTIDE SEQUENCE [LARGE SCALE GENOMIC DNA]</scope>
    <source>
        <strain evidence="15 16">CBS 43764</strain>
    </source>
</reference>
<dbReference type="GeneID" id="27314349"/>
<feature type="binding site" evidence="10">
    <location>
        <begin position="140"/>
        <end position="142"/>
    </location>
    <ligand>
        <name>NAD(+)</name>
        <dbReference type="ChEBI" id="CHEBI:57540"/>
    </ligand>
</feature>
<dbReference type="InParanoid" id="A0A0D1YNA7"/>
<dbReference type="OrthoDB" id="4069699at2759"/>
<feature type="active site" description="Proton acceptor" evidence="8">
    <location>
        <position position="200"/>
    </location>
</feature>